<protein>
    <submittedName>
        <fullName evidence="1">Uncharacterized protein</fullName>
    </submittedName>
</protein>
<reference evidence="1 2" key="1">
    <citation type="submission" date="2016-06" db="EMBL/GenBank/DDBJ databases">
        <authorList>
            <person name="Kjaerup R.B."/>
            <person name="Dalgaard T.S."/>
            <person name="Juul-Madsen H.R."/>
        </authorList>
    </citation>
    <scope>NUCLEOTIDE SEQUENCE [LARGE SCALE GENOMIC DNA]</scope>
    <source>
        <strain evidence="1 2">Pb300</strain>
    </source>
</reference>
<sequence length="171" mass="19231">MESLRNRVITFQADSMTLNHYLLRQQQHQPMAPQSQSLCLLRTRSVLQLATRESSHFMAKPITISRFIINYHRGTGIGTVLCQPFHTHRTPSPSAPQMVQAFLNSQLLVSVCPLSAEVLAQLRIRKAAMIVETNERSMCGYSGRSSAEPALGFTPWLRQAANTVKIKLEKL</sequence>
<comment type="caution">
    <text evidence="1">The sequence shown here is derived from an EMBL/GenBank/DDBJ whole genome shotgun (WGS) entry which is preliminary data.</text>
</comment>
<evidence type="ECO:0000313" key="1">
    <source>
        <dbReference type="EMBL" id="ODH19733.1"/>
    </source>
</evidence>
<evidence type="ECO:0000313" key="2">
    <source>
        <dbReference type="Proteomes" id="UP000242814"/>
    </source>
</evidence>
<dbReference type="EMBL" id="LZYO01000310">
    <property type="protein sequence ID" value="ODH19733.1"/>
    <property type="molecule type" value="Genomic_DNA"/>
</dbReference>
<dbReference type="Proteomes" id="UP000242814">
    <property type="component" value="Unassembled WGS sequence"/>
</dbReference>
<accession>A0A1D2J8H5</accession>
<proteinExistence type="predicted"/>
<gene>
    <name evidence="1" type="ORF">ACO22_06122</name>
</gene>
<dbReference type="AlphaFoldDB" id="A0A1D2J8H5"/>
<name>A0A1D2J8H5_PARBR</name>
<organism evidence="1 2">
    <name type="scientific">Paracoccidioides brasiliensis</name>
    <dbReference type="NCBI Taxonomy" id="121759"/>
    <lineage>
        <taxon>Eukaryota</taxon>
        <taxon>Fungi</taxon>
        <taxon>Dikarya</taxon>
        <taxon>Ascomycota</taxon>
        <taxon>Pezizomycotina</taxon>
        <taxon>Eurotiomycetes</taxon>
        <taxon>Eurotiomycetidae</taxon>
        <taxon>Onygenales</taxon>
        <taxon>Ajellomycetaceae</taxon>
        <taxon>Paracoccidioides</taxon>
    </lineage>
</organism>